<evidence type="ECO:0000256" key="1">
    <source>
        <dbReference type="SAM" id="MobiDB-lite"/>
    </source>
</evidence>
<gene>
    <name evidence="3" type="primary">LOC104947713</name>
</gene>
<accession>A0A6I9NCM8</accession>
<feature type="compositionally biased region" description="Acidic residues" evidence="1">
    <location>
        <begin position="1"/>
        <end position="21"/>
    </location>
</feature>
<dbReference type="Proteomes" id="UP000504611">
    <property type="component" value="Unplaced"/>
</dbReference>
<sequence length="139" mass="15819">MDETEGTTEMQEMETEGDIETQTDRLASEGLERGELEGQKDSEEEFGPVVAGEMEAGKEKEQVVEVEKEEFEAEKKAIDRKRAVKISAKKKRGKKKQNKEEVCEYHSKLDAFPVQSVSKTRESKGCKEVLVHWLPCPAW</sequence>
<dbReference type="RefSeq" id="XP_010772090.1">
    <property type="nucleotide sequence ID" value="XM_010773788.1"/>
</dbReference>
<protein>
    <submittedName>
        <fullName evidence="3">Uncharacterized protein isoform X5</fullName>
    </submittedName>
</protein>
<dbReference type="OrthoDB" id="8964506at2759"/>
<feature type="compositionally biased region" description="Basic and acidic residues" evidence="1">
    <location>
        <begin position="22"/>
        <end position="41"/>
    </location>
</feature>
<name>A0A6I9NCM8_9TELE</name>
<keyword evidence="2" id="KW-1185">Reference proteome</keyword>
<dbReference type="GeneID" id="104947713"/>
<feature type="region of interest" description="Disordered" evidence="1">
    <location>
        <begin position="1"/>
        <end position="61"/>
    </location>
</feature>
<evidence type="ECO:0000313" key="3">
    <source>
        <dbReference type="RefSeq" id="XP_010772090.1"/>
    </source>
</evidence>
<organism evidence="2 3">
    <name type="scientific">Notothenia coriiceps</name>
    <name type="common">black rockcod</name>
    <dbReference type="NCBI Taxonomy" id="8208"/>
    <lineage>
        <taxon>Eukaryota</taxon>
        <taxon>Metazoa</taxon>
        <taxon>Chordata</taxon>
        <taxon>Craniata</taxon>
        <taxon>Vertebrata</taxon>
        <taxon>Euteleostomi</taxon>
        <taxon>Actinopterygii</taxon>
        <taxon>Neopterygii</taxon>
        <taxon>Teleostei</taxon>
        <taxon>Neoteleostei</taxon>
        <taxon>Acanthomorphata</taxon>
        <taxon>Eupercaria</taxon>
        <taxon>Perciformes</taxon>
        <taxon>Notothenioidei</taxon>
        <taxon>Nototheniidae</taxon>
        <taxon>Notothenia</taxon>
    </lineage>
</organism>
<evidence type="ECO:0000313" key="2">
    <source>
        <dbReference type="Proteomes" id="UP000504611"/>
    </source>
</evidence>
<reference evidence="3" key="1">
    <citation type="submission" date="2025-08" db="UniProtKB">
        <authorList>
            <consortium name="RefSeq"/>
        </authorList>
    </citation>
    <scope>IDENTIFICATION</scope>
    <source>
        <tissue evidence="3">Muscle</tissue>
    </source>
</reference>
<dbReference type="AlphaFoldDB" id="A0A6I9NCM8"/>
<proteinExistence type="predicted"/>